<proteinExistence type="predicted"/>
<dbReference type="RefSeq" id="WP_183626874.1">
    <property type="nucleotide sequence ID" value="NZ_JACHWJ010000012.1"/>
</dbReference>
<feature type="domain" description="CobQ/CobB/MinD/ParA nucleotide binding" evidence="1">
    <location>
        <begin position="3"/>
        <end position="172"/>
    </location>
</feature>
<reference evidence="2 3" key="1">
    <citation type="submission" date="2020-08" db="EMBL/GenBank/DDBJ databases">
        <title>Sequencing the genomes of 1000 actinobacteria strains.</title>
        <authorList>
            <person name="Klenk H.-P."/>
        </authorList>
    </citation>
    <scope>NUCLEOTIDE SEQUENCE [LARGE SCALE GENOMIC DNA]</scope>
    <source>
        <strain evidence="2 3">DSM 20419</strain>
    </source>
</reference>
<dbReference type="Proteomes" id="UP000545286">
    <property type="component" value="Unassembled WGS sequence"/>
</dbReference>
<dbReference type="AlphaFoldDB" id="A0A7W4USY8"/>
<dbReference type="InterPro" id="IPR002586">
    <property type="entry name" value="CobQ/CobB/MinD/ParA_Nub-bd_dom"/>
</dbReference>
<dbReference type="Gene3D" id="3.40.50.300">
    <property type="entry name" value="P-loop containing nucleotide triphosphate hydrolases"/>
    <property type="match status" value="1"/>
</dbReference>
<protein>
    <submittedName>
        <fullName evidence="2">Chromosome partitioning protein</fullName>
    </submittedName>
</protein>
<keyword evidence="3" id="KW-1185">Reference proteome</keyword>
<dbReference type="EMBL" id="JACHWJ010000012">
    <property type="protein sequence ID" value="MBB2959534.1"/>
    <property type="molecule type" value="Genomic_DNA"/>
</dbReference>
<dbReference type="InterPro" id="IPR050678">
    <property type="entry name" value="DNA_Partitioning_ATPase"/>
</dbReference>
<sequence>MKIAVVNLKGGTGKTLTVMHLAAELMSRQESVFVVDADPQGSALDWANALDWQATAHPKNTIHRQSWLSGVADHVVIDTPPGDLGVATSAMRAADLILIPMQPTGGDFAQFAETAQLVEEVQALTDAHAAVLLTRVVKRTLASVQVREALEPFGVPVLESTVPQAQALAMAYGAKIALGTAYADVLTEIREMSK</sequence>
<dbReference type="CDD" id="cd02042">
    <property type="entry name" value="ParAB_family"/>
    <property type="match status" value="1"/>
</dbReference>
<gene>
    <name evidence="2" type="ORF">FHX72_003703</name>
</gene>
<dbReference type="PANTHER" id="PTHR13696:SF96">
    <property type="entry name" value="COBQ_COBB_MIND_PARA NUCLEOTIDE BINDING DOMAIN-CONTAINING PROTEIN"/>
    <property type="match status" value="1"/>
</dbReference>
<dbReference type="SUPFAM" id="SSF52540">
    <property type="entry name" value="P-loop containing nucleoside triphosphate hydrolases"/>
    <property type="match status" value="1"/>
</dbReference>
<dbReference type="PANTHER" id="PTHR13696">
    <property type="entry name" value="P-LOOP CONTAINING NUCLEOSIDE TRIPHOSPHATE HYDROLASE"/>
    <property type="match status" value="1"/>
</dbReference>
<dbReference type="InterPro" id="IPR027417">
    <property type="entry name" value="P-loop_NTPase"/>
</dbReference>
<accession>A0A7W4USY8</accession>
<evidence type="ECO:0000259" key="1">
    <source>
        <dbReference type="Pfam" id="PF01656"/>
    </source>
</evidence>
<evidence type="ECO:0000313" key="3">
    <source>
        <dbReference type="Proteomes" id="UP000545286"/>
    </source>
</evidence>
<dbReference type="PIRSF" id="PIRSF009320">
    <property type="entry name" value="Nuc_binding_HP_1000"/>
    <property type="match status" value="1"/>
</dbReference>
<dbReference type="Pfam" id="PF01656">
    <property type="entry name" value="CbiA"/>
    <property type="match status" value="1"/>
</dbReference>
<organism evidence="2 3">
    <name type="scientific">Pseudoclavibacter helvolus</name>
    <dbReference type="NCBI Taxonomy" id="255205"/>
    <lineage>
        <taxon>Bacteria</taxon>
        <taxon>Bacillati</taxon>
        <taxon>Actinomycetota</taxon>
        <taxon>Actinomycetes</taxon>
        <taxon>Micrococcales</taxon>
        <taxon>Microbacteriaceae</taxon>
        <taxon>Pseudoclavibacter</taxon>
    </lineage>
</organism>
<comment type="caution">
    <text evidence="2">The sequence shown here is derived from an EMBL/GenBank/DDBJ whole genome shotgun (WGS) entry which is preliminary data.</text>
</comment>
<name>A0A7W4USY8_9MICO</name>
<evidence type="ECO:0000313" key="2">
    <source>
        <dbReference type="EMBL" id="MBB2959534.1"/>
    </source>
</evidence>